<protein>
    <submittedName>
        <fullName evidence="7">TetR family transcriptional regulator</fullName>
    </submittedName>
</protein>
<dbReference type="AlphaFoldDB" id="A0A937UPZ3"/>
<evidence type="ECO:0000256" key="1">
    <source>
        <dbReference type="ARBA" id="ARBA00022491"/>
    </source>
</evidence>
<dbReference type="InterPro" id="IPR039538">
    <property type="entry name" value="BetI_C"/>
</dbReference>
<evidence type="ECO:0000313" key="8">
    <source>
        <dbReference type="Proteomes" id="UP000604475"/>
    </source>
</evidence>
<organism evidence="7 8">
    <name type="scientific">Frankia nepalensis</name>
    <dbReference type="NCBI Taxonomy" id="1836974"/>
    <lineage>
        <taxon>Bacteria</taxon>
        <taxon>Bacillati</taxon>
        <taxon>Actinomycetota</taxon>
        <taxon>Actinomycetes</taxon>
        <taxon>Frankiales</taxon>
        <taxon>Frankiaceae</taxon>
        <taxon>Frankia</taxon>
    </lineage>
</organism>
<accession>A0A937UPZ3</accession>
<reference evidence="7" key="1">
    <citation type="submission" date="2020-12" db="EMBL/GenBank/DDBJ databases">
        <title>Genomic characterization of non-nitrogen-fixing Frankia strains.</title>
        <authorList>
            <person name="Carlos-Shanley C."/>
            <person name="Guerra T."/>
            <person name="Hahn D."/>
        </authorList>
    </citation>
    <scope>NUCLEOTIDE SEQUENCE</scope>
    <source>
        <strain evidence="7">CN6</strain>
    </source>
</reference>
<keyword evidence="1" id="KW-0678">Repressor</keyword>
<dbReference type="PROSITE" id="PS50977">
    <property type="entry name" value="HTH_TETR_2"/>
    <property type="match status" value="1"/>
</dbReference>
<dbReference type="RefSeq" id="WP_203005371.1">
    <property type="nucleotide sequence ID" value="NZ_JADWYU010000144.1"/>
</dbReference>
<evidence type="ECO:0000259" key="6">
    <source>
        <dbReference type="PROSITE" id="PS50977"/>
    </source>
</evidence>
<gene>
    <name evidence="7" type="ORF">I7412_30160</name>
</gene>
<evidence type="ECO:0000256" key="4">
    <source>
        <dbReference type="ARBA" id="ARBA00023163"/>
    </source>
</evidence>
<evidence type="ECO:0000313" key="7">
    <source>
        <dbReference type="EMBL" id="MBL7631349.1"/>
    </source>
</evidence>
<dbReference type="Gene3D" id="1.10.357.10">
    <property type="entry name" value="Tetracycline Repressor, domain 2"/>
    <property type="match status" value="1"/>
</dbReference>
<feature type="DNA-binding region" description="H-T-H motif" evidence="5">
    <location>
        <begin position="31"/>
        <end position="50"/>
    </location>
</feature>
<dbReference type="SUPFAM" id="SSF46689">
    <property type="entry name" value="Homeodomain-like"/>
    <property type="match status" value="1"/>
</dbReference>
<evidence type="ECO:0000256" key="2">
    <source>
        <dbReference type="ARBA" id="ARBA00023015"/>
    </source>
</evidence>
<proteinExistence type="predicted"/>
<dbReference type="InterPro" id="IPR036271">
    <property type="entry name" value="Tet_transcr_reg_TetR-rel_C_sf"/>
</dbReference>
<evidence type="ECO:0000256" key="5">
    <source>
        <dbReference type="PROSITE-ProRule" id="PRU00335"/>
    </source>
</evidence>
<dbReference type="Pfam" id="PF13977">
    <property type="entry name" value="TetR_C_6"/>
    <property type="match status" value="1"/>
</dbReference>
<name>A0A937UPZ3_9ACTN</name>
<keyword evidence="2" id="KW-0805">Transcription regulation</keyword>
<dbReference type="InterPro" id="IPR009057">
    <property type="entry name" value="Homeodomain-like_sf"/>
</dbReference>
<dbReference type="Pfam" id="PF00440">
    <property type="entry name" value="TetR_N"/>
    <property type="match status" value="1"/>
</dbReference>
<dbReference type="InterPro" id="IPR001647">
    <property type="entry name" value="HTH_TetR"/>
</dbReference>
<evidence type="ECO:0000256" key="3">
    <source>
        <dbReference type="ARBA" id="ARBA00023125"/>
    </source>
</evidence>
<keyword evidence="3 5" id="KW-0238">DNA-binding</keyword>
<keyword evidence="8" id="KW-1185">Reference proteome</keyword>
<dbReference type="Proteomes" id="UP000604475">
    <property type="component" value="Unassembled WGS sequence"/>
</dbReference>
<sequence>MPRTIDRDARKAQLAEAVWRIVVERGIGAVSVRTVAEQAGVVVGSLRHVFPTRAELLEFSAELAVERASARIRATPQADDPLEYAFRIVRHLLPLEPDSRAELEIWIALLAESPVVPRLAAIRDEANQQVEDLCIQVVEFLTARPRDERTLADGRRLHALVDGLAFHLLTQPRDADPAWATDLAREELTRLAAASSS</sequence>
<feature type="domain" description="HTH tetR-type" evidence="6">
    <location>
        <begin position="8"/>
        <end position="68"/>
    </location>
</feature>
<comment type="caution">
    <text evidence="7">The sequence shown here is derived from an EMBL/GenBank/DDBJ whole genome shotgun (WGS) entry which is preliminary data.</text>
</comment>
<dbReference type="GO" id="GO:0003677">
    <property type="term" value="F:DNA binding"/>
    <property type="evidence" value="ECO:0007669"/>
    <property type="project" value="UniProtKB-UniRule"/>
</dbReference>
<dbReference type="EMBL" id="JAEACQ010000268">
    <property type="protein sequence ID" value="MBL7631349.1"/>
    <property type="molecule type" value="Genomic_DNA"/>
</dbReference>
<keyword evidence="4" id="KW-0804">Transcription</keyword>
<dbReference type="SUPFAM" id="SSF48498">
    <property type="entry name" value="Tetracyclin repressor-like, C-terminal domain"/>
    <property type="match status" value="1"/>
</dbReference>